<dbReference type="OrthoDB" id="1226703at2759"/>
<sequence length="204" mass="24015">MVFHLLETSFFSYLLPIEQGQQQQLDKARSKVSWSRLLIITIHFIPFRRISFQYSRNCNFLPKASTNVQVVVGNLATRKPRGPTLLKDVWKLPPAKTIDVPFNSRIVARTPELKPLNIYNWRNFYNEQKKKLVDFVRKFSFSKRGEAFILKSLGKKWKDYKRTQANRNKRANQKMPHKGGPKSIATLMHEQMVDHCMRILPRQS</sequence>
<evidence type="ECO:0000313" key="1">
    <source>
        <dbReference type="EMBL" id="KAG5605876.1"/>
    </source>
</evidence>
<dbReference type="AlphaFoldDB" id="A0A9J5Z368"/>
<dbReference type="PANTHER" id="PTHR33144">
    <property type="entry name" value="OS10G0409366 PROTEIN-RELATED"/>
    <property type="match status" value="1"/>
</dbReference>
<dbReference type="EMBL" id="JACXVP010000005">
    <property type="protein sequence ID" value="KAG5605876.1"/>
    <property type="molecule type" value="Genomic_DNA"/>
</dbReference>
<organism evidence="1 2">
    <name type="scientific">Solanum commersonii</name>
    <name type="common">Commerson's wild potato</name>
    <name type="synonym">Commerson's nightshade</name>
    <dbReference type="NCBI Taxonomy" id="4109"/>
    <lineage>
        <taxon>Eukaryota</taxon>
        <taxon>Viridiplantae</taxon>
        <taxon>Streptophyta</taxon>
        <taxon>Embryophyta</taxon>
        <taxon>Tracheophyta</taxon>
        <taxon>Spermatophyta</taxon>
        <taxon>Magnoliopsida</taxon>
        <taxon>eudicotyledons</taxon>
        <taxon>Gunneridae</taxon>
        <taxon>Pentapetalae</taxon>
        <taxon>asterids</taxon>
        <taxon>lamiids</taxon>
        <taxon>Solanales</taxon>
        <taxon>Solanaceae</taxon>
        <taxon>Solanoideae</taxon>
        <taxon>Solaneae</taxon>
        <taxon>Solanum</taxon>
    </lineage>
</organism>
<gene>
    <name evidence="1" type="ORF">H5410_027368</name>
</gene>
<protein>
    <submittedName>
        <fullName evidence="1">Uncharacterized protein</fullName>
    </submittedName>
</protein>
<comment type="caution">
    <text evidence="1">The sequence shown here is derived from an EMBL/GenBank/DDBJ whole genome shotgun (WGS) entry which is preliminary data.</text>
</comment>
<name>A0A9J5Z368_SOLCO</name>
<keyword evidence="2" id="KW-1185">Reference proteome</keyword>
<accession>A0A9J5Z368</accession>
<evidence type="ECO:0000313" key="2">
    <source>
        <dbReference type="Proteomes" id="UP000824120"/>
    </source>
</evidence>
<dbReference type="PANTHER" id="PTHR33144:SF46">
    <property type="entry name" value="OS04G0610000 PROTEIN"/>
    <property type="match status" value="1"/>
</dbReference>
<dbReference type="Proteomes" id="UP000824120">
    <property type="component" value="Chromosome 5"/>
</dbReference>
<proteinExistence type="predicted"/>
<reference evidence="1 2" key="1">
    <citation type="submission" date="2020-09" db="EMBL/GenBank/DDBJ databases">
        <title>De no assembly of potato wild relative species, Solanum commersonii.</title>
        <authorList>
            <person name="Cho K."/>
        </authorList>
    </citation>
    <scope>NUCLEOTIDE SEQUENCE [LARGE SCALE GENOMIC DNA]</scope>
    <source>
        <strain evidence="1">LZ3.2</strain>
        <tissue evidence="1">Leaf</tissue>
    </source>
</reference>